<dbReference type="EMBL" id="FQXM01000016">
    <property type="protein sequence ID" value="SHH84869.1"/>
    <property type="molecule type" value="Genomic_DNA"/>
</dbReference>
<dbReference type="RefSeq" id="WP_073339041.1">
    <property type="nucleotide sequence ID" value="NZ_FQXM01000016.1"/>
</dbReference>
<evidence type="ECO:0000256" key="1">
    <source>
        <dbReference type="SAM" id="Phobius"/>
    </source>
</evidence>
<feature type="transmembrane region" description="Helical" evidence="1">
    <location>
        <begin position="12"/>
        <end position="30"/>
    </location>
</feature>
<dbReference type="SUPFAM" id="SSF69318">
    <property type="entry name" value="Integrin alpha N-terminal domain"/>
    <property type="match status" value="1"/>
</dbReference>
<reference evidence="2 3" key="1">
    <citation type="submission" date="2016-11" db="EMBL/GenBank/DDBJ databases">
        <authorList>
            <person name="Jaros S."/>
            <person name="Januszkiewicz K."/>
            <person name="Wedrychowicz H."/>
        </authorList>
    </citation>
    <scope>NUCLEOTIDE SEQUENCE [LARGE SCALE GENOMIC DNA]</scope>
    <source>
        <strain evidence="2 3">DSM 8605</strain>
    </source>
</reference>
<proteinExistence type="predicted"/>
<dbReference type="InterPro" id="IPR028994">
    <property type="entry name" value="Integrin_alpha_N"/>
</dbReference>
<gene>
    <name evidence="2" type="ORF">SAMN02745207_02799</name>
</gene>
<keyword evidence="1" id="KW-0812">Transmembrane</keyword>
<protein>
    <recommendedName>
        <fullName evidence="4">Repeat domain-containing protein</fullName>
    </recommendedName>
</protein>
<dbReference type="OrthoDB" id="1935191at2"/>
<keyword evidence="3" id="KW-1185">Reference proteome</keyword>
<dbReference type="STRING" id="1121316.SAMN02745207_02799"/>
<evidence type="ECO:0000313" key="3">
    <source>
        <dbReference type="Proteomes" id="UP000184447"/>
    </source>
</evidence>
<organism evidence="2 3">
    <name type="scientific">Clostridium grantii DSM 8605</name>
    <dbReference type="NCBI Taxonomy" id="1121316"/>
    <lineage>
        <taxon>Bacteria</taxon>
        <taxon>Bacillati</taxon>
        <taxon>Bacillota</taxon>
        <taxon>Clostridia</taxon>
        <taxon>Eubacteriales</taxon>
        <taxon>Clostridiaceae</taxon>
        <taxon>Clostridium</taxon>
    </lineage>
</organism>
<keyword evidence="1" id="KW-1133">Transmembrane helix</keyword>
<name>A0A1M5WB99_9CLOT</name>
<evidence type="ECO:0008006" key="4">
    <source>
        <dbReference type="Google" id="ProtNLM"/>
    </source>
</evidence>
<keyword evidence="1" id="KW-0472">Membrane</keyword>
<accession>A0A1M5WB99</accession>
<dbReference type="Proteomes" id="UP000184447">
    <property type="component" value="Unassembled WGS sequence"/>
</dbReference>
<sequence>MKFNVLFIKKEHLYYLCLILILFILFFFFIKVNKQYNTDPTFSEKSSEEKYGLDLTGDGIKDDLYIINKNNNYSLNINTNSQSLIVAPDKNVSSYGNYSEYWPIKVNFLDINRDSIPEIFLQSCFNDVAGSSIIKYNATSHSFENIFFKNNNILGFLDTSNNKTPKLISANLSAKGMSINSYIFIKNKFQEFTYDQKSDENFFCKTLITKLTYFLTCKSKDSLDSLLKDYTIEDLDSKSMNTLITLKEDETSFTFQDAYFIDVKSNDDGYPIEIEWYLSFSGKDVSNNDKITNYTYKVVAKGNNDTNFKIVSISSINNIN</sequence>
<evidence type="ECO:0000313" key="2">
    <source>
        <dbReference type="EMBL" id="SHH84869.1"/>
    </source>
</evidence>
<dbReference type="AlphaFoldDB" id="A0A1M5WB99"/>